<protein>
    <submittedName>
        <fullName evidence="1">Uncharacterized protein</fullName>
    </submittedName>
</protein>
<evidence type="ECO:0000313" key="2">
    <source>
        <dbReference type="Proteomes" id="UP000326912"/>
    </source>
</evidence>
<accession>A0A5J4KSF6</accession>
<organism evidence="1 2">
    <name type="scientific">Dictyobacter vulcani</name>
    <dbReference type="NCBI Taxonomy" id="2607529"/>
    <lineage>
        <taxon>Bacteria</taxon>
        <taxon>Bacillati</taxon>
        <taxon>Chloroflexota</taxon>
        <taxon>Ktedonobacteria</taxon>
        <taxon>Ktedonobacterales</taxon>
        <taxon>Dictyobacteraceae</taxon>
        <taxon>Dictyobacter</taxon>
    </lineage>
</organism>
<keyword evidence="2" id="KW-1185">Reference proteome</keyword>
<dbReference type="EMBL" id="BKZW01000001">
    <property type="protein sequence ID" value="GER88136.1"/>
    <property type="molecule type" value="Genomic_DNA"/>
</dbReference>
<comment type="caution">
    <text evidence="1">The sequence shown here is derived from an EMBL/GenBank/DDBJ whole genome shotgun (WGS) entry which is preliminary data.</text>
</comment>
<dbReference type="AlphaFoldDB" id="A0A5J4KSF6"/>
<name>A0A5J4KSF6_9CHLR</name>
<proteinExistence type="predicted"/>
<sequence length="215" mass="24129">MSQAQIQTYASCSQETFPAVLKRYQQVLQSVGCDDQNVLDWVSSISWPRNDDDPFGDIYAAPVLLSPPGAPALDCAGIEISLYTQPAIPSLGDLPSWIGFNLLIDTEQLQEGESIEPYSLESGQSIWAILQVLAREFKEVGTYFTDEWQENLAWRVIVEEAGDPWIFYLGIFPRTLAEHFEQIPSGYRGTLVDAGFGFAQLNRWQKIPWETDTAS</sequence>
<dbReference type="RefSeq" id="WP_151756067.1">
    <property type="nucleotide sequence ID" value="NZ_BKZW01000001.1"/>
</dbReference>
<reference evidence="1 2" key="1">
    <citation type="submission" date="2019-10" db="EMBL/GenBank/DDBJ databases">
        <title>Dictyobacter vulcani sp. nov., within the class Ktedonobacteria, isolated from soil of volcanic Mt. Zao.</title>
        <authorList>
            <person name="Zheng Y."/>
            <person name="Wang C.M."/>
            <person name="Sakai Y."/>
            <person name="Abe K."/>
            <person name="Yokota A."/>
            <person name="Yabe S."/>
        </authorList>
    </citation>
    <scope>NUCLEOTIDE SEQUENCE [LARGE SCALE GENOMIC DNA]</scope>
    <source>
        <strain evidence="1 2">W12</strain>
    </source>
</reference>
<evidence type="ECO:0000313" key="1">
    <source>
        <dbReference type="EMBL" id="GER88136.1"/>
    </source>
</evidence>
<dbReference type="Proteomes" id="UP000326912">
    <property type="component" value="Unassembled WGS sequence"/>
</dbReference>
<gene>
    <name evidence="1" type="ORF">KDW_22980</name>
</gene>